<dbReference type="AlphaFoldDB" id="A0A7L4ZJX0"/>
<evidence type="ECO:0000313" key="3">
    <source>
        <dbReference type="Proteomes" id="UP000464657"/>
    </source>
</evidence>
<name>A0A7L4ZJX0_9FLAO</name>
<dbReference type="KEGG" id="kan:IMCC3317_21370"/>
<organism evidence="2 3">
    <name type="scientific">Kordia antarctica</name>
    <dbReference type="NCBI Taxonomy" id="1218801"/>
    <lineage>
        <taxon>Bacteria</taxon>
        <taxon>Pseudomonadati</taxon>
        <taxon>Bacteroidota</taxon>
        <taxon>Flavobacteriia</taxon>
        <taxon>Flavobacteriales</taxon>
        <taxon>Flavobacteriaceae</taxon>
        <taxon>Kordia</taxon>
    </lineage>
</organism>
<feature type="signal peptide" evidence="1">
    <location>
        <begin position="1"/>
        <end position="23"/>
    </location>
</feature>
<accession>A0A7L4ZJX0</accession>
<dbReference type="Proteomes" id="UP000464657">
    <property type="component" value="Chromosome"/>
</dbReference>
<reference evidence="2 3" key="1">
    <citation type="journal article" date="2013" name="Int. J. Syst. Evol. Microbiol.">
        <title>Kordia antarctica sp. nov., isolated from Antarctic seawater.</title>
        <authorList>
            <person name="Baek K."/>
            <person name="Choi A."/>
            <person name="Kang I."/>
            <person name="Lee K."/>
            <person name="Cho J.C."/>
        </authorList>
    </citation>
    <scope>NUCLEOTIDE SEQUENCE [LARGE SCALE GENOMIC DNA]</scope>
    <source>
        <strain evidence="2 3">IMCC3317</strain>
    </source>
</reference>
<keyword evidence="3" id="KW-1185">Reference proteome</keyword>
<gene>
    <name evidence="2" type="ORF">IMCC3317_21370</name>
</gene>
<proteinExistence type="predicted"/>
<evidence type="ECO:0000256" key="1">
    <source>
        <dbReference type="SAM" id="SignalP"/>
    </source>
</evidence>
<keyword evidence="1" id="KW-0732">Signal</keyword>
<protein>
    <submittedName>
        <fullName evidence="2">Uncharacterized protein</fullName>
    </submittedName>
</protein>
<sequence>MKKYIALFTFVCVLFLGLQTATAQETPEIKAKYKTMALEKSLELTTPQVKQIYAIYLAYEKGDAIENPEGLNIARKKISELLQPKQRHEFEKSFAKEKARQEKIKSVRG</sequence>
<feature type="chain" id="PRO_5029586338" evidence="1">
    <location>
        <begin position="24"/>
        <end position="109"/>
    </location>
</feature>
<dbReference type="OrthoDB" id="1448349at2"/>
<dbReference type="EMBL" id="CP019288">
    <property type="protein sequence ID" value="QHI36767.1"/>
    <property type="molecule type" value="Genomic_DNA"/>
</dbReference>
<dbReference type="RefSeq" id="WP_160129442.1">
    <property type="nucleotide sequence ID" value="NZ_CP019288.1"/>
</dbReference>
<evidence type="ECO:0000313" key="2">
    <source>
        <dbReference type="EMBL" id="QHI36767.1"/>
    </source>
</evidence>